<name>A0A4C2AAV3_EUMVA</name>
<sequence length="102" mass="11292">MLRNNIKQCSATLVNAWLAAIASAVPDAARRAYTPGIRQTRILLRARASHVNDHTQHNLAKETRQQAQSPGHTTDPHFVNALRSAAKGMRARRTRTSVRSQA</sequence>
<feature type="compositionally biased region" description="Basic and acidic residues" evidence="1">
    <location>
        <begin position="50"/>
        <end position="64"/>
    </location>
</feature>
<proteinExistence type="predicted"/>
<feature type="chain" id="PRO_5020031232" evidence="2">
    <location>
        <begin position="25"/>
        <end position="102"/>
    </location>
</feature>
<reference evidence="3 4" key="1">
    <citation type="journal article" date="2019" name="Commun. Biol.">
        <title>The bagworm genome reveals a unique fibroin gene that provides high tensile strength.</title>
        <authorList>
            <person name="Kono N."/>
            <person name="Nakamura H."/>
            <person name="Ohtoshi R."/>
            <person name="Tomita M."/>
            <person name="Numata K."/>
            <person name="Arakawa K."/>
        </authorList>
    </citation>
    <scope>NUCLEOTIDE SEQUENCE [LARGE SCALE GENOMIC DNA]</scope>
</reference>
<dbReference type="Proteomes" id="UP000299102">
    <property type="component" value="Unassembled WGS sequence"/>
</dbReference>
<dbReference type="AlphaFoldDB" id="A0A4C2AAV3"/>
<evidence type="ECO:0000313" key="4">
    <source>
        <dbReference type="Proteomes" id="UP000299102"/>
    </source>
</evidence>
<keyword evidence="2" id="KW-0732">Signal</keyword>
<dbReference type="EMBL" id="BGZK01002793">
    <property type="protein sequence ID" value="GBP96513.1"/>
    <property type="molecule type" value="Genomic_DNA"/>
</dbReference>
<comment type="caution">
    <text evidence="3">The sequence shown here is derived from an EMBL/GenBank/DDBJ whole genome shotgun (WGS) entry which is preliminary data.</text>
</comment>
<feature type="region of interest" description="Disordered" evidence="1">
    <location>
        <begin position="50"/>
        <end position="77"/>
    </location>
</feature>
<evidence type="ECO:0000256" key="1">
    <source>
        <dbReference type="SAM" id="MobiDB-lite"/>
    </source>
</evidence>
<protein>
    <submittedName>
        <fullName evidence="3">Uncharacterized protein</fullName>
    </submittedName>
</protein>
<accession>A0A4C2AAV3</accession>
<evidence type="ECO:0000313" key="3">
    <source>
        <dbReference type="EMBL" id="GBP96513.1"/>
    </source>
</evidence>
<evidence type="ECO:0000256" key="2">
    <source>
        <dbReference type="SAM" id="SignalP"/>
    </source>
</evidence>
<feature type="signal peptide" evidence="2">
    <location>
        <begin position="1"/>
        <end position="24"/>
    </location>
</feature>
<keyword evidence="4" id="KW-1185">Reference proteome</keyword>
<organism evidence="3 4">
    <name type="scientific">Eumeta variegata</name>
    <name type="common">Bagworm moth</name>
    <name type="synonym">Eumeta japonica</name>
    <dbReference type="NCBI Taxonomy" id="151549"/>
    <lineage>
        <taxon>Eukaryota</taxon>
        <taxon>Metazoa</taxon>
        <taxon>Ecdysozoa</taxon>
        <taxon>Arthropoda</taxon>
        <taxon>Hexapoda</taxon>
        <taxon>Insecta</taxon>
        <taxon>Pterygota</taxon>
        <taxon>Neoptera</taxon>
        <taxon>Endopterygota</taxon>
        <taxon>Lepidoptera</taxon>
        <taxon>Glossata</taxon>
        <taxon>Ditrysia</taxon>
        <taxon>Tineoidea</taxon>
        <taxon>Psychidae</taxon>
        <taxon>Oiketicinae</taxon>
        <taxon>Eumeta</taxon>
    </lineage>
</organism>
<gene>
    <name evidence="3" type="ORF">EVAR_70104_1</name>
</gene>